<dbReference type="PANTHER" id="PTHR19848">
    <property type="entry name" value="WD40 REPEAT PROTEIN"/>
    <property type="match status" value="1"/>
</dbReference>
<dbReference type="RefSeq" id="WP_272424188.1">
    <property type="nucleotide sequence ID" value="NZ_JAGTJJ010000027.1"/>
</dbReference>
<evidence type="ECO:0000256" key="1">
    <source>
        <dbReference type="ARBA" id="ARBA00022574"/>
    </source>
</evidence>
<organism evidence="4 5">
    <name type="scientific">Polyangium jinanense</name>
    <dbReference type="NCBI Taxonomy" id="2829994"/>
    <lineage>
        <taxon>Bacteria</taxon>
        <taxon>Pseudomonadati</taxon>
        <taxon>Myxococcota</taxon>
        <taxon>Polyangia</taxon>
        <taxon>Polyangiales</taxon>
        <taxon>Polyangiaceae</taxon>
        <taxon>Polyangium</taxon>
    </lineage>
</organism>
<evidence type="ECO:0000313" key="5">
    <source>
        <dbReference type="Proteomes" id="UP001151081"/>
    </source>
</evidence>
<gene>
    <name evidence="4" type="ORF">KEG57_32365</name>
</gene>
<dbReference type="EMBL" id="JAGTJJ010000027">
    <property type="protein sequence ID" value="MDC3985217.1"/>
    <property type="molecule type" value="Genomic_DNA"/>
</dbReference>
<dbReference type="Proteomes" id="UP001151081">
    <property type="component" value="Unassembled WGS sequence"/>
</dbReference>
<comment type="caution">
    <text evidence="4">The sequence shown here is derived from an EMBL/GenBank/DDBJ whole genome shotgun (WGS) entry which is preliminary data.</text>
</comment>
<keyword evidence="2" id="KW-0677">Repeat</keyword>
<reference evidence="4 5" key="1">
    <citation type="submission" date="2021-04" db="EMBL/GenBank/DDBJ databases">
        <title>Genome analysis of Polyangium sp.</title>
        <authorList>
            <person name="Li Y."/>
            <person name="Wang J."/>
        </authorList>
    </citation>
    <scope>NUCLEOTIDE SEQUENCE [LARGE SCALE GENOMIC DNA]</scope>
    <source>
        <strain evidence="4 5">SDU14</strain>
    </source>
</reference>
<keyword evidence="5" id="KW-1185">Reference proteome</keyword>
<evidence type="ECO:0000256" key="3">
    <source>
        <dbReference type="PROSITE-ProRule" id="PRU00221"/>
    </source>
</evidence>
<feature type="repeat" description="WD" evidence="3">
    <location>
        <begin position="185"/>
        <end position="226"/>
    </location>
</feature>
<dbReference type="InterPro" id="IPR015943">
    <property type="entry name" value="WD40/YVTN_repeat-like_dom_sf"/>
</dbReference>
<protein>
    <submittedName>
        <fullName evidence="4">WD40 repeat domain-containing protein</fullName>
    </submittedName>
</protein>
<feature type="repeat" description="WD" evidence="3">
    <location>
        <begin position="63"/>
        <end position="104"/>
    </location>
</feature>
<evidence type="ECO:0000313" key="4">
    <source>
        <dbReference type="EMBL" id="MDC3985217.1"/>
    </source>
</evidence>
<dbReference type="SMART" id="SM00320">
    <property type="entry name" value="WD40"/>
    <property type="match status" value="7"/>
</dbReference>
<accession>A0A9X3X7Q6</accession>
<dbReference type="SUPFAM" id="SSF50978">
    <property type="entry name" value="WD40 repeat-like"/>
    <property type="match status" value="1"/>
</dbReference>
<dbReference type="InterPro" id="IPR036322">
    <property type="entry name" value="WD40_repeat_dom_sf"/>
</dbReference>
<dbReference type="CDD" id="cd00200">
    <property type="entry name" value="WD40"/>
    <property type="match status" value="1"/>
</dbReference>
<evidence type="ECO:0000256" key="2">
    <source>
        <dbReference type="ARBA" id="ARBA00022737"/>
    </source>
</evidence>
<dbReference type="InterPro" id="IPR001680">
    <property type="entry name" value="WD40_rpt"/>
</dbReference>
<sequence>MPHLSEVEKRPAKHEMPLVWSGEVDDWATCLSWSSDALVCAVGSASGLVRLFDGRTGAVLQSIAAHPGGVLDLAFSPTKRLLATAGQDGTARLWSGSDGALVAKLPGTSAWVERVAWCPDGKKLATASGKTVRLWTAEGAPLLETEPHESTVTGLVFSRKGSDLATSCYGGIRVFRIAAGGKSKHHAWKGSIISLAWSPDDRVIACGGQDCSIHFWRLPSGKDSFMEGYRSKPKALAWSADSTLLATGGEAIVTIWDFGGKGPEGTEPILLSGHLGLVTDLCFQRRGTILASGAQDTGVLVWDPRRGAEPLGFAFLRDRVSKLGFRPNHDHLAGIDAAGTVACWALPA</sequence>
<dbReference type="Pfam" id="PF00400">
    <property type="entry name" value="WD40"/>
    <property type="match status" value="6"/>
</dbReference>
<dbReference type="PROSITE" id="PS50082">
    <property type="entry name" value="WD_REPEATS_2"/>
    <property type="match status" value="3"/>
</dbReference>
<keyword evidence="1 3" id="KW-0853">WD repeat</keyword>
<feature type="repeat" description="WD" evidence="3">
    <location>
        <begin position="271"/>
        <end position="303"/>
    </location>
</feature>
<name>A0A9X3X7Q6_9BACT</name>
<dbReference type="AlphaFoldDB" id="A0A9X3X7Q6"/>
<dbReference type="Gene3D" id="2.130.10.10">
    <property type="entry name" value="YVTN repeat-like/Quinoprotein amine dehydrogenase"/>
    <property type="match status" value="3"/>
</dbReference>
<dbReference type="PANTHER" id="PTHR19848:SF7">
    <property type="entry name" value="F-BOX AND WD-40 DOMAIN PROTEIN 7"/>
    <property type="match status" value="1"/>
</dbReference>
<proteinExistence type="predicted"/>
<dbReference type="PROSITE" id="PS50294">
    <property type="entry name" value="WD_REPEATS_REGION"/>
    <property type="match status" value="2"/>
</dbReference>